<name>A0A7W7LNT1_9ACTN</name>
<evidence type="ECO:0000313" key="2">
    <source>
        <dbReference type="Proteomes" id="UP000556084"/>
    </source>
</evidence>
<sequence length="64" mass="6911">MSRDYVGRSRRGFPLSSGLRPGGRYGWACGCGANGEDYADGQDAALAARSHAMRCGHPDRRICH</sequence>
<keyword evidence="2" id="KW-1185">Reference proteome</keyword>
<dbReference type="Proteomes" id="UP000556084">
    <property type="component" value="Unassembled WGS sequence"/>
</dbReference>
<proteinExistence type="predicted"/>
<evidence type="ECO:0000313" key="1">
    <source>
        <dbReference type="EMBL" id="MBB4893534.1"/>
    </source>
</evidence>
<comment type="caution">
    <text evidence="1">The sequence shown here is derived from an EMBL/GenBank/DDBJ whole genome shotgun (WGS) entry which is preliminary data.</text>
</comment>
<gene>
    <name evidence="1" type="ORF">FHS39_002565</name>
</gene>
<organism evidence="1 2">
    <name type="scientific">Streptomyces olivoverticillatus</name>
    <dbReference type="NCBI Taxonomy" id="66427"/>
    <lineage>
        <taxon>Bacteria</taxon>
        <taxon>Bacillati</taxon>
        <taxon>Actinomycetota</taxon>
        <taxon>Actinomycetes</taxon>
        <taxon>Kitasatosporales</taxon>
        <taxon>Streptomycetaceae</taxon>
        <taxon>Streptomyces</taxon>
    </lineage>
</organism>
<dbReference type="AlphaFoldDB" id="A0A7W7LNT1"/>
<dbReference type="EMBL" id="JACHJH010000003">
    <property type="protein sequence ID" value="MBB4893534.1"/>
    <property type="molecule type" value="Genomic_DNA"/>
</dbReference>
<reference evidence="1 2" key="1">
    <citation type="submission" date="2020-08" db="EMBL/GenBank/DDBJ databases">
        <title>Genomic Encyclopedia of Type Strains, Phase III (KMG-III): the genomes of soil and plant-associated and newly described type strains.</title>
        <authorList>
            <person name="Whitman W."/>
        </authorList>
    </citation>
    <scope>NUCLEOTIDE SEQUENCE [LARGE SCALE GENOMIC DNA]</scope>
    <source>
        <strain evidence="1 2">CECT 3266</strain>
    </source>
</reference>
<accession>A0A7W7LNT1</accession>
<protein>
    <submittedName>
        <fullName evidence="1">Uncharacterized protein</fullName>
    </submittedName>
</protein>